<keyword evidence="2" id="KW-0812">Transmembrane</keyword>
<dbReference type="RefSeq" id="WP_203642643.1">
    <property type="nucleotide sequence ID" value="NZ_BOLN01000001.1"/>
</dbReference>
<proteinExistence type="predicted"/>
<evidence type="ECO:0000259" key="3">
    <source>
        <dbReference type="Pfam" id="PF13240"/>
    </source>
</evidence>
<dbReference type="Pfam" id="PF20214">
    <property type="entry name" value="DUF6574"/>
    <property type="match status" value="1"/>
</dbReference>
<feature type="transmembrane region" description="Helical" evidence="2">
    <location>
        <begin position="212"/>
        <end position="233"/>
    </location>
</feature>
<evidence type="ECO:0000256" key="2">
    <source>
        <dbReference type="SAM" id="Phobius"/>
    </source>
</evidence>
<keyword evidence="5" id="KW-1185">Reference proteome</keyword>
<evidence type="ECO:0000313" key="5">
    <source>
        <dbReference type="Proteomes" id="UP001597189"/>
    </source>
</evidence>
<dbReference type="EMBL" id="JBHTOD010000001">
    <property type="protein sequence ID" value="MFD1454163.1"/>
    <property type="molecule type" value="Genomic_DNA"/>
</dbReference>
<dbReference type="InterPro" id="IPR026870">
    <property type="entry name" value="Zinc_ribbon_dom"/>
</dbReference>
<sequence>MTNQPRFCPHCGNELKADAKFCPKCGYALSPVATDSEPAAAPQPEPTQAAPVAEPTTTENTQAFSGNYFNWYLDTLKHPSQPRVEANRFFGIISMVVEALLLALTLTLLGQKIVNMVTKMLNTYEEAQLAKYLNLNGLVFKSGLIIFFLVIIGYAIYVSIGYAFRRLITEEYVNFWDFVNQFAGVTNLILIFNLITFLLGLITGSANFSSLSILLVFMVPANLLINAAFVFIIIDGVDQSRMDKFYTVFLAEISLTVAFFIFGFIATNIVGGSIVSYVQSLYNSVV</sequence>
<dbReference type="InterPro" id="IPR046481">
    <property type="entry name" value="DUF6574"/>
</dbReference>
<feature type="domain" description="Zinc-ribbon" evidence="3">
    <location>
        <begin position="7"/>
        <end position="29"/>
    </location>
</feature>
<dbReference type="Proteomes" id="UP001597189">
    <property type="component" value="Unassembled WGS sequence"/>
</dbReference>
<evidence type="ECO:0000256" key="1">
    <source>
        <dbReference type="SAM" id="MobiDB-lite"/>
    </source>
</evidence>
<feature type="region of interest" description="Disordered" evidence="1">
    <location>
        <begin position="35"/>
        <end position="56"/>
    </location>
</feature>
<dbReference type="Pfam" id="PF13240">
    <property type="entry name" value="Zn_Ribbon_1"/>
    <property type="match status" value="1"/>
</dbReference>
<accession>A0ABW4D211</accession>
<keyword evidence="2" id="KW-1133">Transmembrane helix</keyword>
<feature type="transmembrane region" description="Helical" evidence="2">
    <location>
        <begin position="89"/>
        <end position="110"/>
    </location>
</feature>
<gene>
    <name evidence="4" type="ORF">ACFQ44_00545</name>
</gene>
<keyword evidence="2" id="KW-0472">Membrane</keyword>
<comment type="caution">
    <text evidence="4">The sequence shown here is derived from an EMBL/GenBank/DDBJ whole genome shotgun (WGS) entry which is preliminary data.</text>
</comment>
<organism evidence="4 5">
    <name type="scientific">Levilactobacillus lanxiensis</name>
    <dbReference type="NCBI Taxonomy" id="2799568"/>
    <lineage>
        <taxon>Bacteria</taxon>
        <taxon>Bacillati</taxon>
        <taxon>Bacillota</taxon>
        <taxon>Bacilli</taxon>
        <taxon>Lactobacillales</taxon>
        <taxon>Lactobacillaceae</taxon>
        <taxon>Levilactobacillus</taxon>
    </lineage>
</organism>
<feature type="transmembrane region" description="Helical" evidence="2">
    <location>
        <begin position="245"/>
        <end position="278"/>
    </location>
</feature>
<feature type="transmembrane region" description="Helical" evidence="2">
    <location>
        <begin position="144"/>
        <end position="164"/>
    </location>
</feature>
<evidence type="ECO:0000313" key="4">
    <source>
        <dbReference type="EMBL" id="MFD1454163.1"/>
    </source>
</evidence>
<protein>
    <submittedName>
        <fullName evidence="4">DUF6574 domain-containing protein</fullName>
    </submittedName>
</protein>
<feature type="compositionally biased region" description="Low complexity" evidence="1">
    <location>
        <begin position="37"/>
        <end position="56"/>
    </location>
</feature>
<name>A0ABW4D211_9LACO</name>
<reference evidence="5" key="1">
    <citation type="journal article" date="2019" name="Int. J. Syst. Evol. Microbiol.">
        <title>The Global Catalogue of Microorganisms (GCM) 10K type strain sequencing project: providing services to taxonomists for standard genome sequencing and annotation.</title>
        <authorList>
            <consortium name="The Broad Institute Genomics Platform"/>
            <consortium name="The Broad Institute Genome Sequencing Center for Infectious Disease"/>
            <person name="Wu L."/>
            <person name="Ma J."/>
        </authorList>
    </citation>
    <scope>NUCLEOTIDE SEQUENCE [LARGE SCALE GENOMIC DNA]</scope>
    <source>
        <strain evidence="5">CCM 8979</strain>
    </source>
</reference>
<feature type="transmembrane region" description="Helical" evidence="2">
    <location>
        <begin position="185"/>
        <end position="206"/>
    </location>
</feature>